<dbReference type="EMBL" id="BGPR01001809">
    <property type="protein sequence ID" value="GBM62293.1"/>
    <property type="molecule type" value="Genomic_DNA"/>
</dbReference>
<organism evidence="1 2">
    <name type="scientific">Araneus ventricosus</name>
    <name type="common">Orbweaver spider</name>
    <name type="synonym">Epeira ventricosa</name>
    <dbReference type="NCBI Taxonomy" id="182803"/>
    <lineage>
        <taxon>Eukaryota</taxon>
        <taxon>Metazoa</taxon>
        <taxon>Ecdysozoa</taxon>
        <taxon>Arthropoda</taxon>
        <taxon>Chelicerata</taxon>
        <taxon>Arachnida</taxon>
        <taxon>Araneae</taxon>
        <taxon>Araneomorphae</taxon>
        <taxon>Entelegynae</taxon>
        <taxon>Araneoidea</taxon>
        <taxon>Araneidae</taxon>
        <taxon>Araneus</taxon>
    </lineage>
</organism>
<name>A0A4Y2H991_ARAVE</name>
<dbReference type="AlphaFoldDB" id="A0A4Y2H991"/>
<reference evidence="1 2" key="1">
    <citation type="journal article" date="2019" name="Sci. Rep.">
        <title>Orb-weaving spider Araneus ventricosus genome elucidates the spidroin gene catalogue.</title>
        <authorList>
            <person name="Kono N."/>
            <person name="Nakamura H."/>
            <person name="Ohtoshi R."/>
            <person name="Moran D.A.P."/>
            <person name="Shinohara A."/>
            <person name="Yoshida Y."/>
            <person name="Fujiwara M."/>
            <person name="Mori M."/>
            <person name="Tomita M."/>
            <person name="Arakawa K."/>
        </authorList>
    </citation>
    <scope>NUCLEOTIDE SEQUENCE [LARGE SCALE GENOMIC DNA]</scope>
</reference>
<evidence type="ECO:0000313" key="1">
    <source>
        <dbReference type="EMBL" id="GBM62293.1"/>
    </source>
</evidence>
<accession>A0A4Y2H991</accession>
<dbReference type="Proteomes" id="UP000499080">
    <property type="component" value="Unassembled WGS sequence"/>
</dbReference>
<comment type="caution">
    <text evidence="1">The sequence shown here is derived from an EMBL/GenBank/DDBJ whole genome shotgun (WGS) entry which is preliminary data.</text>
</comment>
<evidence type="ECO:0000313" key="2">
    <source>
        <dbReference type="Proteomes" id="UP000499080"/>
    </source>
</evidence>
<keyword evidence="2" id="KW-1185">Reference proteome</keyword>
<sequence>MKGQVQLGCNSQINNWKDKRFRAVGIDTGSEEVQRHCRWRRSQLTKTVGPTKSVLKAGESLSLSIESHLDSIFPDMSLPGDDAHKGWGGKMEKRKLVRKGEEKRDLVCYETK</sequence>
<protein>
    <submittedName>
        <fullName evidence="1">Uncharacterized protein</fullName>
    </submittedName>
</protein>
<gene>
    <name evidence="1" type="ORF">AVEN_113330_1</name>
</gene>
<proteinExistence type="predicted"/>